<evidence type="ECO:0000259" key="1">
    <source>
        <dbReference type="Pfam" id="PF21834"/>
    </source>
</evidence>
<dbReference type="EMBL" id="FNUY01000003">
    <property type="protein sequence ID" value="SEG10381.1"/>
    <property type="molecule type" value="Genomic_DNA"/>
</dbReference>
<keyword evidence="3" id="KW-1185">Reference proteome</keyword>
<name>A0A1H5XF58_9HYPH</name>
<evidence type="ECO:0000313" key="2">
    <source>
        <dbReference type="EMBL" id="SEG10381.1"/>
    </source>
</evidence>
<reference evidence="2 3" key="1">
    <citation type="submission" date="2016-10" db="EMBL/GenBank/DDBJ databases">
        <authorList>
            <person name="de Groot N.N."/>
        </authorList>
    </citation>
    <scope>NUCLEOTIDE SEQUENCE [LARGE SCALE GENOMIC DNA]</scope>
    <source>
        <strain evidence="2 3">DSM 26656</strain>
    </source>
</reference>
<proteinExistence type="predicted"/>
<evidence type="ECO:0000313" key="3">
    <source>
        <dbReference type="Proteomes" id="UP000236743"/>
    </source>
</evidence>
<dbReference type="AlphaFoldDB" id="A0A1H5XF58"/>
<dbReference type="OrthoDB" id="7863142at2"/>
<gene>
    <name evidence="2" type="ORF">SAMN04488115_103221</name>
</gene>
<accession>A0A1H5XF58</accession>
<organism evidence="2 3">
    <name type="scientific">Bosea lathyri</name>
    <dbReference type="NCBI Taxonomy" id="1036778"/>
    <lineage>
        <taxon>Bacteria</taxon>
        <taxon>Pseudomonadati</taxon>
        <taxon>Pseudomonadota</taxon>
        <taxon>Alphaproteobacteria</taxon>
        <taxon>Hyphomicrobiales</taxon>
        <taxon>Boseaceae</taxon>
        <taxon>Bosea</taxon>
    </lineage>
</organism>
<protein>
    <recommendedName>
        <fullName evidence="1">DUF6894 domain-containing protein</fullName>
    </recommendedName>
</protein>
<dbReference type="InterPro" id="IPR054189">
    <property type="entry name" value="DUF6894"/>
</dbReference>
<feature type="domain" description="DUF6894" evidence="1">
    <location>
        <begin position="3"/>
        <end position="70"/>
    </location>
</feature>
<dbReference type="RefSeq" id="WP_103872077.1">
    <property type="nucleotide sequence ID" value="NZ_FNUY01000003.1"/>
</dbReference>
<sequence>MPRYFVDTDDGTTSVVDREGFEFADPGAARNAAIRALRDMAADSLPDGTSRTFRVAVRANARTLLYSATLIFEGHWEKGLPGAGN</sequence>
<dbReference type="Proteomes" id="UP000236743">
    <property type="component" value="Unassembled WGS sequence"/>
</dbReference>
<dbReference type="Pfam" id="PF21834">
    <property type="entry name" value="DUF6894"/>
    <property type="match status" value="1"/>
</dbReference>